<dbReference type="Proteomes" id="UP000633278">
    <property type="component" value="Unassembled WGS sequence"/>
</dbReference>
<keyword evidence="2" id="KW-1185">Reference proteome</keyword>
<sequence>MTFQIRDIITYKGEENYMTTLPLDQYLKNKKDINFIFQNTACWHCYQCKWELSDKMLFLTNFSAKIDGGKDVGLNYLFPNKKIVFANWFTGEIRIQMGEVLEYRNFNVIHEKDLIIQFKKGVLISERETNNEEDVKKRKIEHSEIVEKKLQKKSTIWGRFFGKKNKK</sequence>
<dbReference type="AlphaFoldDB" id="A0A917HS56"/>
<protein>
    <submittedName>
        <fullName evidence="1">Uncharacterized protein</fullName>
    </submittedName>
</protein>
<gene>
    <name evidence="1" type="ORF">GCM10011416_00900</name>
</gene>
<proteinExistence type="predicted"/>
<evidence type="ECO:0000313" key="2">
    <source>
        <dbReference type="Proteomes" id="UP000633278"/>
    </source>
</evidence>
<organism evidence="1 2">
    <name type="scientific">Polaribacter pacificus</name>
    <dbReference type="NCBI Taxonomy" id="1775173"/>
    <lineage>
        <taxon>Bacteria</taxon>
        <taxon>Pseudomonadati</taxon>
        <taxon>Bacteroidota</taxon>
        <taxon>Flavobacteriia</taxon>
        <taxon>Flavobacteriales</taxon>
        <taxon>Flavobacteriaceae</taxon>
    </lineage>
</organism>
<dbReference type="RefSeq" id="WP_188597304.1">
    <property type="nucleotide sequence ID" value="NZ_BMJW01000001.1"/>
</dbReference>
<reference evidence="1" key="1">
    <citation type="journal article" date="2014" name="Int. J. Syst. Evol. Microbiol.">
        <title>Complete genome sequence of Corynebacterium casei LMG S-19264T (=DSM 44701T), isolated from a smear-ripened cheese.</title>
        <authorList>
            <consortium name="US DOE Joint Genome Institute (JGI-PGF)"/>
            <person name="Walter F."/>
            <person name="Albersmeier A."/>
            <person name="Kalinowski J."/>
            <person name="Ruckert C."/>
        </authorList>
    </citation>
    <scope>NUCLEOTIDE SEQUENCE</scope>
    <source>
        <strain evidence="1">CGMCC 1.15763</strain>
    </source>
</reference>
<accession>A0A917HS56</accession>
<evidence type="ECO:0000313" key="1">
    <source>
        <dbReference type="EMBL" id="GGG88453.1"/>
    </source>
</evidence>
<dbReference type="EMBL" id="BMJW01000001">
    <property type="protein sequence ID" value="GGG88453.1"/>
    <property type="molecule type" value="Genomic_DNA"/>
</dbReference>
<reference evidence="1" key="2">
    <citation type="submission" date="2020-09" db="EMBL/GenBank/DDBJ databases">
        <authorList>
            <person name="Sun Q."/>
            <person name="Zhou Y."/>
        </authorList>
    </citation>
    <scope>NUCLEOTIDE SEQUENCE</scope>
    <source>
        <strain evidence="1">CGMCC 1.15763</strain>
    </source>
</reference>
<comment type="caution">
    <text evidence="1">The sequence shown here is derived from an EMBL/GenBank/DDBJ whole genome shotgun (WGS) entry which is preliminary data.</text>
</comment>
<name>A0A917HS56_9FLAO</name>